<dbReference type="EMBL" id="DVMS01000101">
    <property type="protein sequence ID" value="HIU38727.1"/>
    <property type="molecule type" value="Genomic_DNA"/>
</dbReference>
<keyword evidence="4" id="KW-0472">Membrane</keyword>
<keyword evidence="1 7" id="KW-0436">Ligase</keyword>
<dbReference type="InterPro" id="IPR004101">
    <property type="entry name" value="Mur_ligase_C"/>
</dbReference>
<accession>A0A9D1LHE1</accession>
<dbReference type="Pfam" id="PF02875">
    <property type="entry name" value="Mur_ligase_C"/>
    <property type="match status" value="1"/>
</dbReference>
<dbReference type="SUPFAM" id="SSF53623">
    <property type="entry name" value="MurD-like peptide ligases, catalytic domain"/>
    <property type="match status" value="1"/>
</dbReference>
<dbReference type="GO" id="GO:0016881">
    <property type="term" value="F:acid-amino acid ligase activity"/>
    <property type="evidence" value="ECO:0007669"/>
    <property type="project" value="InterPro"/>
</dbReference>
<feature type="domain" description="Mur ligase central" evidence="6">
    <location>
        <begin position="191"/>
        <end position="378"/>
    </location>
</feature>
<organism evidence="7 8">
    <name type="scientific">Candidatus Limisoma intestinavium</name>
    <dbReference type="NCBI Taxonomy" id="2840856"/>
    <lineage>
        <taxon>Bacteria</taxon>
        <taxon>Pseudomonadati</taxon>
        <taxon>Bacteroidota</taxon>
        <taxon>Bacteroidia</taxon>
        <taxon>Bacteroidales</taxon>
        <taxon>Candidatus Limisoma</taxon>
    </lineage>
</organism>
<feature type="domain" description="Mur ligase C-terminal" evidence="5">
    <location>
        <begin position="401"/>
        <end position="523"/>
    </location>
</feature>
<dbReference type="Proteomes" id="UP000824076">
    <property type="component" value="Unassembled WGS sequence"/>
</dbReference>
<dbReference type="PANTHER" id="PTHR43024:SF1">
    <property type="entry name" value="UDP-N-ACETYLMURAMOYL-TRIPEPTIDE--D-ALANYL-D-ALANINE LIGASE"/>
    <property type="match status" value="1"/>
</dbReference>
<sequence>MTTFALILTTLLAIAAVANLWYAYKSDLQMLQQNSYRNDRYFRWWKASNNYYSVNRIIDLIVLLLMLSQFSKLYVVIPIAIIALSTKVILAAKKKYKKPLVFTRRVWRLLTTMLVLSAIVMATACVPNAEDLSTAIYAVAIAATTLSVLSWGILAICNKAMMPVESAINKMYCDDARRILSEMQGLKIIGITGSYGKTSTKHYLYRILSERYNVLMTPGSFNTPMGVVRTVREQMKPYHEVFIVEMGAKQIGDIKEICDLVHPEIGIITAVGEQHLESFKSIENVQRTKFELADALPADGFVVLNDDFEYIANRPVENTAAYRYAIKEVGNANFTARDIEYSETGTHFTIEGEGKTLQMETRLVGECNISNLMAAIITAMKLGISEDHIKYAVGKIEQVEHRLSIRKTPAGITVIDDAFNSNPDGSRMALDVLSRMKKGKRIVVTPGMIELGEKQEMLNKQFGERIASSCDIAIIVGQYNRDAILEGIRENGQFDENKLIVVDTFAEAQSRLATLLQSGDIVLYENDLPDTFK</sequence>
<protein>
    <submittedName>
        <fullName evidence="7">UDP-N-acetylmuramoyl-tripeptide--D-alanyl-D-alanine ligase</fullName>
    </submittedName>
</protein>
<dbReference type="GO" id="GO:0005524">
    <property type="term" value="F:ATP binding"/>
    <property type="evidence" value="ECO:0007669"/>
    <property type="project" value="UniProtKB-KW"/>
</dbReference>
<comment type="caution">
    <text evidence="7">The sequence shown here is derived from an EMBL/GenBank/DDBJ whole genome shotgun (WGS) entry which is preliminary data.</text>
</comment>
<evidence type="ECO:0000313" key="8">
    <source>
        <dbReference type="Proteomes" id="UP000824076"/>
    </source>
</evidence>
<evidence type="ECO:0000256" key="1">
    <source>
        <dbReference type="ARBA" id="ARBA00022598"/>
    </source>
</evidence>
<gene>
    <name evidence="7" type="ORF">IAD18_03550</name>
</gene>
<dbReference type="InterPro" id="IPR036565">
    <property type="entry name" value="Mur-like_cat_sf"/>
</dbReference>
<evidence type="ECO:0000259" key="5">
    <source>
        <dbReference type="Pfam" id="PF02875"/>
    </source>
</evidence>
<dbReference type="PANTHER" id="PTHR43024">
    <property type="entry name" value="UDP-N-ACETYLMURAMOYL-TRIPEPTIDE--D-ALANYL-D-ALANINE LIGASE"/>
    <property type="match status" value="1"/>
</dbReference>
<evidence type="ECO:0000256" key="4">
    <source>
        <dbReference type="SAM" id="Phobius"/>
    </source>
</evidence>
<evidence type="ECO:0000259" key="6">
    <source>
        <dbReference type="Pfam" id="PF08245"/>
    </source>
</evidence>
<dbReference type="Pfam" id="PF08245">
    <property type="entry name" value="Mur_ligase_M"/>
    <property type="match status" value="1"/>
</dbReference>
<dbReference type="InterPro" id="IPR036615">
    <property type="entry name" value="Mur_ligase_C_dom_sf"/>
</dbReference>
<reference evidence="7" key="1">
    <citation type="submission" date="2020-10" db="EMBL/GenBank/DDBJ databases">
        <authorList>
            <person name="Gilroy R."/>
        </authorList>
    </citation>
    <scope>NUCLEOTIDE SEQUENCE</scope>
    <source>
        <strain evidence="7">17073</strain>
    </source>
</reference>
<feature type="transmembrane region" description="Helical" evidence="4">
    <location>
        <begin position="60"/>
        <end position="85"/>
    </location>
</feature>
<dbReference type="AlphaFoldDB" id="A0A9D1LHE1"/>
<keyword evidence="2" id="KW-0547">Nucleotide-binding</keyword>
<dbReference type="InterPro" id="IPR051046">
    <property type="entry name" value="MurCDEF_CellWall_CoF430Synth"/>
</dbReference>
<keyword evidence="4" id="KW-1133">Transmembrane helix</keyword>
<feature type="transmembrane region" description="Helical" evidence="4">
    <location>
        <begin position="135"/>
        <end position="157"/>
    </location>
</feature>
<feature type="transmembrane region" description="Helical" evidence="4">
    <location>
        <begin position="106"/>
        <end position="129"/>
    </location>
</feature>
<keyword evidence="4" id="KW-0812">Transmembrane</keyword>
<dbReference type="SUPFAM" id="SSF53244">
    <property type="entry name" value="MurD-like peptide ligases, peptide-binding domain"/>
    <property type="match status" value="1"/>
</dbReference>
<dbReference type="Gene3D" id="3.40.1190.10">
    <property type="entry name" value="Mur-like, catalytic domain"/>
    <property type="match status" value="1"/>
</dbReference>
<name>A0A9D1LHE1_9BACT</name>
<keyword evidence="3" id="KW-0067">ATP-binding</keyword>
<proteinExistence type="predicted"/>
<reference evidence="7" key="2">
    <citation type="journal article" date="2021" name="PeerJ">
        <title>Extensive microbial diversity within the chicken gut microbiome revealed by metagenomics and culture.</title>
        <authorList>
            <person name="Gilroy R."/>
            <person name="Ravi A."/>
            <person name="Getino M."/>
            <person name="Pursley I."/>
            <person name="Horton D.L."/>
            <person name="Alikhan N.F."/>
            <person name="Baker D."/>
            <person name="Gharbi K."/>
            <person name="Hall N."/>
            <person name="Watson M."/>
            <person name="Adriaenssens E.M."/>
            <person name="Foster-Nyarko E."/>
            <person name="Jarju S."/>
            <person name="Secka A."/>
            <person name="Antonio M."/>
            <person name="Oren A."/>
            <person name="Chaudhuri R.R."/>
            <person name="La Ragione R."/>
            <person name="Hildebrand F."/>
            <person name="Pallen M.J."/>
        </authorList>
    </citation>
    <scope>NUCLEOTIDE SEQUENCE</scope>
    <source>
        <strain evidence="7">17073</strain>
    </source>
</reference>
<evidence type="ECO:0000256" key="3">
    <source>
        <dbReference type="ARBA" id="ARBA00022840"/>
    </source>
</evidence>
<dbReference type="InterPro" id="IPR013221">
    <property type="entry name" value="Mur_ligase_cen"/>
</dbReference>
<evidence type="ECO:0000256" key="2">
    <source>
        <dbReference type="ARBA" id="ARBA00022741"/>
    </source>
</evidence>
<dbReference type="Gene3D" id="3.90.190.20">
    <property type="entry name" value="Mur ligase, C-terminal domain"/>
    <property type="match status" value="1"/>
</dbReference>
<evidence type="ECO:0000313" key="7">
    <source>
        <dbReference type="EMBL" id="HIU38727.1"/>
    </source>
</evidence>